<evidence type="ECO:0000313" key="6">
    <source>
        <dbReference type="Proteomes" id="UP000054196"/>
    </source>
</evidence>
<dbReference type="KEGG" id="psq:PUNSTDRAFT_138258"/>
<dbReference type="Pfam" id="PF07714">
    <property type="entry name" value="PK_Tyr_Ser-Thr"/>
    <property type="match status" value="1"/>
</dbReference>
<dbReference type="AlphaFoldDB" id="R7S301"/>
<dbReference type="InterPro" id="IPR001245">
    <property type="entry name" value="Ser-Thr/Tyr_kinase_cat_dom"/>
</dbReference>
<protein>
    <submittedName>
        <fullName evidence="5">Kinase-like protein</fullName>
    </submittedName>
</protein>
<dbReference type="OrthoDB" id="4062651at2759"/>
<dbReference type="InterPro" id="IPR000719">
    <property type="entry name" value="Prot_kinase_dom"/>
</dbReference>
<dbReference type="RefSeq" id="XP_007388001.1">
    <property type="nucleotide sequence ID" value="XM_007387939.1"/>
</dbReference>
<feature type="domain" description="Protein kinase" evidence="4">
    <location>
        <begin position="132"/>
        <end position="432"/>
    </location>
</feature>
<evidence type="ECO:0000313" key="5">
    <source>
        <dbReference type="EMBL" id="EIN04608.1"/>
    </source>
</evidence>
<gene>
    <name evidence="5" type="ORF">PUNSTDRAFT_138258</name>
</gene>
<accession>R7S301</accession>
<dbReference type="InterPro" id="IPR051681">
    <property type="entry name" value="Ser/Thr_Kinases-Pseudokinases"/>
</dbReference>
<reference evidence="6" key="1">
    <citation type="journal article" date="2012" name="Science">
        <title>The Paleozoic origin of enzymatic lignin decomposition reconstructed from 31 fungal genomes.</title>
        <authorList>
            <person name="Floudas D."/>
            <person name="Binder M."/>
            <person name="Riley R."/>
            <person name="Barry K."/>
            <person name="Blanchette R.A."/>
            <person name="Henrissat B."/>
            <person name="Martinez A.T."/>
            <person name="Otillar R."/>
            <person name="Spatafora J.W."/>
            <person name="Yadav J.S."/>
            <person name="Aerts A."/>
            <person name="Benoit I."/>
            <person name="Boyd A."/>
            <person name="Carlson A."/>
            <person name="Copeland A."/>
            <person name="Coutinho P.M."/>
            <person name="de Vries R.P."/>
            <person name="Ferreira P."/>
            <person name="Findley K."/>
            <person name="Foster B."/>
            <person name="Gaskell J."/>
            <person name="Glotzer D."/>
            <person name="Gorecki P."/>
            <person name="Heitman J."/>
            <person name="Hesse C."/>
            <person name="Hori C."/>
            <person name="Igarashi K."/>
            <person name="Jurgens J.A."/>
            <person name="Kallen N."/>
            <person name="Kersten P."/>
            <person name="Kohler A."/>
            <person name="Kuees U."/>
            <person name="Kumar T.K.A."/>
            <person name="Kuo A."/>
            <person name="LaButti K."/>
            <person name="Larrondo L.F."/>
            <person name="Lindquist E."/>
            <person name="Ling A."/>
            <person name="Lombard V."/>
            <person name="Lucas S."/>
            <person name="Lundell T."/>
            <person name="Martin R."/>
            <person name="McLaughlin D.J."/>
            <person name="Morgenstern I."/>
            <person name="Morin E."/>
            <person name="Murat C."/>
            <person name="Nagy L.G."/>
            <person name="Nolan M."/>
            <person name="Ohm R.A."/>
            <person name="Patyshakuliyeva A."/>
            <person name="Rokas A."/>
            <person name="Ruiz-Duenas F.J."/>
            <person name="Sabat G."/>
            <person name="Salamov A."/>
            <person name="Samejima M."/>
            <person name="Schmutz J."/>
            <person name="Slot J.C."/>
            <person name="St John F."/>
            <person name="Stenlid J."/>
            <person name="Sun H."/>
            <person name="Sun S."/>
            <person name="Syed K."/>
            <person name="Tsang A."/>
            <person name="Wiebenga A."/>
            <person name="Young D."/>
            <person name="Pisabarro A."/>
            <person name="Eastwood D.C."/>
            <person name="Martin F."/>
            <person name="Cullen D."/>
            <person name="Grigoriev I.V."/>
            <person name="Hibbett D.S."/>
        </authorList>
    </citation>
    <scope>NUCLEOTIDE SEQUENCE [LARGE SCALE GENOMIC DNA]</scope>
    <source>
        <strain evidence="6">HHB-11173 SS5</strain>
    </source>
</reference>
<dbReference type="SUPFAM" id="SSF56112">
    <property type="entry name" value="Protein kinase-like (PK-like)"/>
    <property type="match status" value="1"/>
</dbReference>
<evidence type="ECO:0000256" key="1">
    <source>
        <dbReference type="ARBA" id="ARBA00022741"/>
    </source>
</evidence>
<dbReference type="InterPro" id="IPR008266">
    <property type="entry name" value="Tyr_kinase_AS"/>
</dbReference>
<dbReference type="Proteomes" id="UP000054196">
    <property type="component" value="Unassembled WGS sequence"/>
</dbReference>
<dbReference type="GO" id="GO:0004674">
    <property type="term" value="F:protein serine/threonine kinase activity"/>
    <property type="evidence" value="ECO:0007669"/>
    <property type="project" value="TreeGrafter"/>
</dbReference>
<keyword evidence="6" id="KW-1185">Reference proteome</keyword>
<dbReference type="PANTHER" id="PTHR44329:SF298">
    <property type="entry name" value="MIXED LINEAGE KINASE DOMAIN-LIKE PROTEIN"/>
    <property type="match status" value="1"/>
</dbReference>
<dbReference type="eggNOG" id="KOG0192">
    <property type="taxonomic scope" value="Eukaryota"/>
</dbReference>
<dbReference type="GeneID" id="18880034"/>
<keyword evidence="1" id="KW-0547">Nucleotide-binding</keyword>
<dbReference type="Gene3D" id="1.10.510.10">
    <property type="entry name" value="Transferase(Phosphotransferase) domain 1"/>
    <property type="match status" value="1"/>
</dbReference>
<dbReference type="HOGENOM" id="CLU_000288_7_18_1"/>
<proteinExistence type="predicted"/>
<evidence type="ECO:0000259" key="4">
    <source>
        <dbReference type="PROSITE" id="PS50011"/>
    </source>
</evidence>
<evidence type="ECO:0000256" key="3">
    <source>
        <dbReference type="SAM" id="MobiDB-lite"/>
    </source>
</evidence>
<dbReference type="EMBL" id="JH687553">
    <property type="protein sequence ID" value="EIN04608.1"/>
    <property type="molecule type" value="Genomic_DNA"/>
</dbReference>
<dbReference type="InterPro" id="IPR011009">
    <property type="entry name" value="Kinase-like_dom_sf"/>
</dbReference>
<keyword evidence="5" id="KW-0808">Transferase</keyword>
<feature type="region of interest" description="Disordered" evidence="3">
    <location>
        <begin position="1"/>
        <end position="24"/>
    </location>
</feature>
<sequence length="442" mass="49752">MGNRFSLISGLDPQSPVPDHRGAESFGSWCKELRTGNAAGAHDQGTLEIRITEPDVNIFKKIYPNDHPHVAGDRRTFSRDAAAALMDRLLEYLEPPTGNHDRHDHPEMPAISRILSKLAIFTNRFPLYLDDVNVTKRPKQGGFADVFEGTWKGKAVAVKRLRAYLDPSINRERLAKTFMNECLTLFFLKHQNILPFFGLTEFLDTDPSLNAQRINGLSNSLEVMPCLVTPWMNKGGLQEYIQNKVSRGRSKLSQREVKRLLCGVATGLAYLHSKNVVHGDLRGANVLVDEHDNPRLADFGLSLVLNHFATPTSRTQSQSARWLSPELIDVKDADPEEPSAIPSCSKAGDVYAFACVCYEVLTGRVPFYRFPREAQVILKVIQGERPIKPTEAELQKSSCMFNAEIWAITERCWKQELAERPEMRAVRDHLSEGGRRLEGLAY</sequence>
<dbReference type="PROSITE" id="PS50011">
    <property type="entry name" value="PROTEIN_KINASE_DOM"/>
    <property type="match status" value="1"/>
</dbReference>
<evidence type="ECO:0000256" key="2">
    <source>
        <dbReference type="ARBA" id="ARBA00022840"/>
    </source>
</evidence>
<dbReference type="PROSITE" id="PS00109">
    <property type="entry name" value="PROTEIN_KINASE_TYR"/>
    <property type="match status" value="1"/>
</dbReference>
<organism evidence="5 6">
    <name type="scientific">Punctularia strigosozonata (strain HHB-11173)</name>
    <name type="common">White-rot fungus</name>
    <dbReference type="NCBI Taxonomy" id="741275"/>
    <lineage>
        <taxon>Eukaryota</taxon>
        <taxon>Fungi</taxon>
        <taxon>Dikarya</taxon>
        <taxon>Basidiomycota</taxon>
        <taxon>Agaricomycotina</taxon>
        <taxon>Agaricomycetes</taxon>
        <taxon>Corticiales</taxon>
        <taxon>Punctulariaceae</taxon>
        <taxon>Punctularia</taxon>
    </lineage>
</organism>
<dbReference type="PANTHER" id="PTHR44329">
    <property type="entry name" value="SERINE/THREONINE-PROTEIN KINASE TNNI3K-RELATED"/>
    <property type="match status" value="1"/>
</dbReference>
<dbReference type="GO" id="GO:0005524">
    <property type="term" value="F:ATP binding"/>
    <property type="evidence" value="ECO:0007669"/>
    <property type="project" value="UniProtKB-KW"/>
</dbReference>
<keyword evidence="2" id="KW-0067">ATP-binding</keyword>
<name>R7S301_PUNST</name>
<keyword evidence="5" id="KW-0418">Kinase</keyword>